<evidence type="ECO:0000256" key="1">
    <source>
        <dbReference type="SAM" id="MobiDB-lite"/>
    </source>
</evidence>
<reference evidence="3 4" key="2">
    <citation type="submission" date="2024-05" db="EMBL/GenBank/DDBJ databases">
        <authorList>
            <person name="Chen Y."/>
            <person name="Shah S."/>
            <person name="Dougan E. K."/>
            <person name="Thang M."/>
            <person name="Chan C."/>
        </authorList>
    </citation>
    <scope>NUCLEOTIDE SEQUENCE [LARGE SCALE GENOMIC DNA]</scope>
</reference>
<name>A0A9P1G216_9DINO</name>
<evidence type="ECO:0000313" key="2">
    <source>
        <dbReference type="EMBL" id="CAI3997008.1"/>
    </source>
</evidence>
<sequence length="118" mass="12331">MVEASQVLLALQVAFFAASVALLLRRPPPPLQPLPPPLPVSEPSGGAERKKKGKAKRQVVQIRPQDRVAAPQPVLVALRPEVDGRLDASHLVRVSGPSETPDAAAVLILPGGTTTSAT</sequence>
<accession>A0A9P1G216</accession>
<dbReference type="AlphaFoldDB" id="A0A9P1G216"/>
<gene>
    <name evidence="2" type="ORF">C1SCF055_LOCUS23435</name>
</gene>
<organism evidence="2">
    <name type="scientific">Cladocopium goreaui</name>
    <dbReference type="NCBI Taxonomy" id="2562237"/>
    <lineage>
        <taxon>Eukaryota</taxon>
        <taxon>Sar</taxon>
        <taxon>Alveolata</taxon>
        <taxon>Dinophyceae</taxon>
        <taxon>Suessiales</taxon>
        <taxon>Symbiodiniaceae</taxon>
        <taxon>Cladocopium</taxon>
    </lineage>
</organism>
<feature type="region of interest" description="Disordered" evidence="1">
    <location>
        <begin position="26"/>
        <end position="61"/>
    </location>
</feature>
<dbReference type="EMBL" id="CAMXCT010002278">
    <property type="protein sequence ID" value="CAI3997008.1"/>
    <property type="molecule type" value="Genomic_DNA"/>
</dbReference>
<reference evidence="2" key="1">
    <citation type="submission" date="2022-10" db="EMBL/GenBank/DDBJ databases">
        <authorList>
            <person name="Chen Y."/>
            <person name="Dougan E. K."/>
            <person name="Chan C."/>
            <person name="Rhodes N."/>
            <person name="Thang M."/>
        </authorList>
    </citation>
    <scope>NUCLEOTIDE SEQUENCE</scope>
</reference>
<dbReference type="Proteomes" id="UP001152797">
    <property type="component" value="Unassembled WGS sequence"/>
</dbReference>
<evidence type="ECO:0000313" key="4">
    <source>
        <dbReference type="Proteomes" id="UP001152797"/>
    </source>
</evidence>
<feature type="compositionally biased region" description="Pro residues" evidence="1">
    <location>
        <begin position="26"/>
        <end position="40"/>
    </location>
</feature>
<protein>
    <submittedName>
        <fullName evidence="2">Uncharacterized protein</fullName>
    </submittedName>
</protein>
<evidence type="ECO:0000313" key="3">
    <source>
        <dbReference type="EMBL" id="CAL4784320.1"/>
    </source>
</evidence>
<comment type="caution">
    <text evidence="2">The sequence shown here is derived from an EMBL/GenBank/DDBJ whole genome shotgun (WGS) entry which is preliminary data.</text>
</comment>
<dbReference type="EMBL" id="CAMXCT030002278">
    <property type="protein sequence ID" value="CAL4784320.1"/>
    <property type="molecule type" value="Genomic_DNA"/>
</dbReference>
<proteinExistence type="predicted"/>
<keyword evidence="4" id="KW-1185">Reference proteome</keyword>
<dbReference type="EMBL" id="CAMXCT020002278">
    <property type="protein sequence ID" value="CAL1150383.1"/>
    <property type="molecule type" value="Genomic_DNA"/>
</dbReference>